<sequence>MQELSEAFAKARLPEPPIPDALRPGLMALGPWNFGTRPMDAMDMYLFDAYLYEALCADVEPYVAVSHAGHGVSSYALNYHLVYGPLLLFVQGHFGGIYGDAERDRAELAEQFRECADLIAAVDRLGGAAARHPRLFVAFSPMRQIAVCAPHPGRVADRHAANAWLTRADAWPEPARAWSTLPGDRREGGAGDRPRLLAQALHQLTGA</sequence>
<accession>A0ABP9H4T8</accession>
<evidence type="ECO:0000313" key="1">
    <source>
        <dbReference type="EMBL" id="GAA4962237.1"/>
    </source>
</evidence>
<evidence type="ECO:0000313" key="2">
    <source>
        <dbReference type="Proteomes" id="UP001500466"/>
    </source>
</evidence>
<dbReference type="Proteomes" id="UP001500466">
    <property type="component" value="Unassembled WGS sequence"/>
</dbReference>
<reference evidence="2" key="1">
    <citation type="journal article" date="2019" name="Int. J. Syst. Evol. Microbiol.">
        <title>The Global Catalogue of Microorganisms (GCM) 10K type strain sequencing project: providing services to taxonomists for standard genome sequencing and annotation.</title>
        <authorList>
            <consortium name="The Broad Institute Genomics Platform"/>
            <consortium name="The Broad Institute Genome Sequencing Center for Infectious Disease"/>
            <person name="Wu L."/>
            <person name="Ma J."/>
        </authorList>
    </citation>
    <scope>NUCLEOTIDE SEQUENCE [LARGE SCALE GENOMIC DNA]</scope>
    <source>
        <strain evidence="2">JCM 17986</strain>
    </source>
</reference>
<proteinExistence type="predicted"/>
<keyword evidence="2" id="KW-1185">Reference proteome</keyword>
<name>A0ABP9H4T8_9ACTN</name>
<evidence type="ECO:0008006" key="3">
    <source>
        <dbReference type="Google" id="ProtNLM"/>
    </source>
</evidence>
<organism evidence="1 2">
    <name type="scientific">Yinghuangia aomiensis</name>
    <dbReference type="NCBI Taxonomy" id="676205"/>
    <lineage>
        <taxon>Bacteria</taxon>
        <taxon>Bacillati</taxon>
        <taxon>Actinomycetota</taxon>
        <taxon>Actinomycetes</taxon>
        <taxon>Kitasatosporales</taxon>
        <taxon>Streptomycetaceae</taxon>
        <taxon>Yinghuangia</taxon>
    </lineage>
</organism>
<gene>
    <name evidence="1" type="ORF">GCM10023205_27450</name>
</gene>
<comment type="caution">
    <text evidence="1">The sequence shown here is derived from an EMBL/GenBank/DDBJ whole genome shotgun (WGS) entry which is preliminary data.</text>
</comment>
<protein>
    <recommendedName>
        <fullName evidence="3">Uracil DNA glycosylase superfamily protein</fullName>
    </recommendedName>
</protein>
<dbReference type="RefSeq" id="WP_345675703.1">
    <property type="nucleotide sequence ID" value="NZ_BAABHS010000008.1"/>
</dbReference>
<dbReference type="EMBL" id="BAABHS010000008">
    <property type="protein sequence ID" value="GAA4962237.1"/>
    <property type="molecule type" value="Genomic_DNA"/>
</dbReference>